<evidence type="ECO:0000313" key="3">
    <source>
        <dbReference type="Proteomes" id="UP000799771"/>
    </source>
</evidence>
<keyword evidence="1" id="KW-0812">Transmembrane</keyword>
<keyword evidence="3" id="KW-1185">Reference proteome</keyword>
<sequence length="68" mass="7727">MSNDRVEPEPLIESSNERFDSVSLGNLPTLITLLGHVFLMILKQTYVNIFLGLSNCVYMGLILYMQSF</sequence>
<accession>A0A6A5ZZP0</accession>
<feature type="transmembrane region" description="Helical" evidence="1">
    <location>
        <begin position="21"/>
        <end position="41"/>
    </location>
</feature>
<name>A0A6A5ZZP0_9PLEO</name>
<dbReference type="AlphaFoldDB" id="A0A6A5ZZP0"/>
<protein>
    <submittedName>
        <fullName evidence="2">Uncharacterized protein</fullName>
    </submittedName>
</protein>
<feature type="transmembrane region" description="Helical" evidence="1">
    <location>
        <begin position="47"/>
        <end position="65"/>
    </location>
</feature>
<gene>
    <name evidence="2" type="ORF">P153DRAFT_371454</name>
</gene>
<dbReference type="EMBL" id="ML977522">
    <property type="protein sequence ID" value="KAF2123791.1"/>
    <property type="molecule type" value="Genomic_DNA"/>
</dbReference>
<organism evidence="2 3">
    <name type="scientific">Dothidotthia symphoricarpi CBS 119687</name>
    <dbReference type="NCBI Taxonomy" id="1392245"/>
    <lineage>
        <taxon>Eukaryota</taxon>
        <taxon>Fungi</taxon>
        <taxon>Dikarya</taxon>
        <taxon>Ascomycota</taxon>
        <taxon>Pezizomycotina</taxon>
        <taxon>Dothideomycetes</taxon>
        <taxon>Pleosporomycetidae</taxon>
        <taxon>Pleosporales</taxon>
        <taxon>Dothidotthiaceae</taxon>
        <taxon>Dothidotthia</taxon>
    </lineage>
</organism>
<reference evidence="2" key="1">
    <citation type="journal article" date="2020" name="Stud. Mycol.">
        <title>101 Dothideomycetes genomes: a test case for predicting lifestyles and emergence of pathogens.</title>
        <authorList>
            <person name="Haridas S."/>
            <person name="Albert R."/>
            <person name="Binder M."/>
            <person name="Bloem J."/>
            <person name="Labutti K."/>
            <person name="Salamov A."/>
            <person name="Andreopoulos B."/>
            <person name="Baker S."/>
            <person name="Barry K."/>
            <person name="Bills G."/>
            <person name="Bluhm B."/>
            <person name="Cannon C."/>
            <person name="Castanera R."/>
            <person name="Culley D."/>
            <person name="Daum C."/>
            <person name="Ezra D."/>
            <person name="Gonzalez J."/>
            <person name="Henrissat B."/>
            <person name="Kuo A."/>
            <person name="Liang C."/>
            <person name="Lipzen A."/>
            <person name="Lutzoni F."/>
            <person name="Magnuson J."/>
            <person name="Mondo S."/>
            <person name="Nolan M."/>
            <person name="Ohm R."/>
            <person name="Pangilinan J."/>
            <person name="Park H.-J."/>
            <person name="Ramirez L."/>
            <person name="Alfaro M."/>
            <person name="Sun H."/>
            <person name="Tritt A."/>
            <person name="Yoshinaga Y."/>
            <person name="Zwiers L.-H."/>
            <person name="Turgeon B."/>
            <person name="Goodwin S."/>
            <person name="Spatafora J."/>
            <person name="Crous P."/>
            <person name="Grigoriev I."/>
        </authorList>
    </citation>
    <scope>NUCLEOTIDE SEQUENCE</scope>
    <source>
        <strain evidence="2">CBS 119687</strain>
    </source>
</reference>
<evidence type="ECO:0000256" key="1">
    <source>
        <dbReference type="SAM" id="Phobius"/>
    </source>
</evidence>
<keyword evidence="1" id="KW-1133">Transmembrane helix</keyword>
<dbReference type="Proteomes" id="UP000799771">
    <property type="component" value="Unassembled WGS sequence"/>
</dbReference>
<dbReference type="RefSeq" id="XP_033518185.1">
    <property type="nucleotide sequence ID" value="XM_033669265.1"/>
</dbReference>
<evidence type="ECO:0000313" key="2">
    <source>
        <dbReference type="EMBL" id="KAF2123791.1"/>
    </source>
</evidence>
<proteinExistence type="predicted"/>
<dbReference type="GeneID" id="54409697"/>
<keyword evidence="1" id="KW-0472">Membrane</keyword>